<proteinExistence type="inferred from homology"/>
<evidence type="ECO:0000313" key="11">
    <source>
        <dbReference type="Proteomes" id="UP000035763"/>
    </source>
</evidence>
<dbReference type="MEROPS" id="M43.008"/>
<dbReference type="GO" id="GO:0046872">
    <property type="term" value="F:metal ion binding"/>
    <property type="evidence" value="ECO:0007669"/>
    <property type="project" value="UniProtKB-KW"/>
</dbReference>
<dbReference type="GO" id="GO:0008237">
    <property type="term" value="F:metallopeptidase activity"/>
    <property type="evidence" value="ECO:0007669"/>
    <property type="project" value="UniProtKB-KW"/>
</dbReference>
<evidence type="ECO:0000313" key="10">
    <source>
        <dbReference type="EMBL" id="CCH72431.1"/>
    </source>
</evidence>
<evidence type="ECO:0000256" key="4">
    <source>
        <dbReference type="ARBA" id="ARBA00022729"/>
    </source>
</evidence>
<keyword evidence="11" id="KW-1185">Reference proteome</keyword>
<gene>
    <name evidence="10" type="primary">MEP</name>
    <name evidence="10" type="ORF">BN11_1670001</name>
</gene>
<evidence type="ECO:0000256" key="8">
    <source>
        <dbReference type="ARBA" id="ARBA00023157"/>
    </source>
</evidence>
<keyword evidence="5 10" id="KW-0378">Hydrolase</keyword>
<dbReference type="STRING" id="1193182.BN11_1670001"/>
<dbReference type="Pfam" id="PF05572">
    <property type="entry name" value="Peptidase_M43"/>
    <property type="match status" value="1"/>
</dbReference>
<dbReference type="EMBL" id="CAJA01000076">
    <property type="protein sequence ID" value="CCH72431.1"/>
    <property type="molecule type" value="Genomic_DNA"/>
</dbReference>
<sequence>MEAKFRADARAAGVRLDGAQREPFDVTIPVFVNVIHDGAKGKLSMTKINRSIKVLDDAYRFVGIDFALKGVKYVNNKAWYNNMGQSYEYDDAIKAKLHRGGTNVLNIYSANLSGGLLGYATFPWEDAGTSRDGVVILDESVPGGTAAPYNEGDTLTHEVGHWMGLWHTFQGGCKTPGDQVFDTPYEASPAFGCPVGRDTCKNRPGNDPVKNFMDYSEDPCMNHFTNGQKWRMQRVWNTYRML</sequence>
<accession>W6JV26</accession>
<dbReference type="PANTHER" id="PTHR47466">
    <property type="match status" value="1"/>
</dbReference>
<keyword evidence="8" id="KW-1015">Disulfide bond</keyword>
<keyword evidence="3" id="KW-0479">Metal-binding</keyword>
<organism evidence="10 11">
    <name type="scientific">Nostocoides australiense Ben110</name>
    <dbReference type="NCBI Taxonomy" id="1193182"/>
    <lineage>
        <taxon>Bacteria</taxon>
        <taxon>Bacillati</taxon>
        <taxon>Actinomycetota</taxon>
        <taxon>Actinomycetes</taxon>
        <taxon>Micrococcales</taxon>
        <taxon>Intrasporangiaceae</taxon>
        <taxon>Nostocoides</taxon>
    </lineage>
</organism>
<dbReference type="EC" id="3.4.24.-" evidence="10"/>
<reference evidence="10 11" key="1">
    <citation type="journal article" date="2013" name="ISME J.">
        <title>A metabolic model for members of the genus Tetrasphaera involved in enhanced biological phosphorus removal.</title>
        <authorList>
            <person name="Kristiansen R."/>
            <person name="Nguyen H.T.T."/>
            <person name="Saunders A.M."/>
            <person name="Nielsen J.L."/>
            <person name="Wimmer R."/>
            <person name="Le V.Q."/>
            <person name="McIlroy S.J."/>
            <person name="Petrovski S."/>
            <person name="Seviour R.J."/>
            <person name="Calteau A."/>
            <person name="Nielsen K.L."/>
            <person name="Nielsen P.H."/>
        </authorList>
    </citation>
    <scope>NUCLEOTIDE SEQUENCE [LARGE SCALE GENOMIC DNA]</scope>
    <source>
        <strain evidence="10 11">Ben110</strain>
    </source>
</reference>
<dbReference type="Proteomes" id="UP000035763">
    <property type="component" value="Unassembled WGS sequence"/>
</dbReference>
<keyword evidence="4" id="KW-0732">Signal</keyword>
<dbReference type="SUPFAM" id="SSF55486">
    <property type="entry name" value="Metalloproteases ('zincins'), catalytic domain"/>
    <property type="match status" value="1"/>
</dbReference>
<evidence type="ECO:0000256" key="6">
    <source>
        <dbReference type="ARBA" id="ARBA00022833"/>
    </source>
</evidence>
<evidence type="ECO:0000256" key="7">
    <source>
        <dbReference type="ARBA" id="ARBA00023049"/>
    </source>
</evidence>
<protein>
    <submittedName>
        <fullName evidence="10">Extracellular metalloprotease 1</fullName>
        <ecNumber evidence="10">3.4.24.-</ecNumber>
    </submittedName>
</protein>
<keyword evidence="2 10" id="KW-0645">Protease</keyword>
<dbReference type="AlphaFoldDB" id="W6JV26"/>
<feature type="domain" description="Peptidase M43 pregnancy-associated plasma-A" evidence="9">
    <location>
        <begin position="103"/>
        <end position="235"/>
    </location>
</feature>
<keyword evidence="6" id="KW-0862">Zinc</keyword>
<evidence type="ECO:0000256" key="1">
    <source>
        <dbReference type="ARBA" id="ARBA00008721"/>
    </source>
</evidence>
<comment type="similarity">
    <text evidence="1">Belongs to the peptidase M43B family.</text>
</comment>
<dbReference type="Gene3D" id="3.40.390.10">
    <property type="entry name" value="Collagenase (Catalytic Domain)"/>
    <property type="match status" value="1"/>
</dbReference>
<evidence type="ECO:0000256" key="3">
    <source>
        <dbReference type="ARBA" id="ARBA00022723"/>
    </source>
</evidence>
<evidence type="ECO:0000256" key="5">
    <source>
        <dbReference type="ARBA" id="ARBA00022801"/>
    </source>
</evidence>
<evidence type="ECO:0000256" key="2">
    <source>
        <dbReference type="ARBA" id="ARBA00022670"/>
    </source>
</evidence>
<keyword evidence="7 10" id="KW-0482">Metalloprotease</keyword>
<dbReference type="GO" id="GO:0006508">
    <property type="term" value="P:proteolysis"/>
    <property type="evidence" value="ECO:0007669"/>
    <property type="project" value="UniProtKB-KW"/>
</dbReference>
<evidence type="ECO:0000259" key="9">
    <source>
        <dbReference type="Pfam" id="PF05572"/>
    </source>
</evidence>
<dbReference type="PANTHER" id="PTHR47466:SF1">
    <property type="entry name" value="METALLOPROTEASE MEP1 (AFU_ORTHOLOGUE AFUA_1G07730)-RELATED"/>
    <property type="match status" value="1"/>
</dbReference>
<dbReference type="InterPro" id="IPR008754">
    <property type="entry name" value="Peptidase_M43"/>
</dbReference>
<dbReference type="InterPro" id="IPR024079">
    <property type="entry name" value="MetalloPept_cat_dom_sf"/>
</dbReference>
<name>W6JV26_9MICO</name>
<comment type="caution">
    <text evidence="10">The sequence shown here is derived from an EMBL/GenBank/DDBJ whole genome shotgun (WGS) entry which is preliminary data.</text>
</comment>
<dbReference type="CDD" id="cd04275">
    <property type="entry name" value="ZnMc_pappalysin_like"/>
    <property type="match status" value="1"/>
</dbReference>